<evidence type="ECO:0000313" key="2">
    <source>
        <dbReference type="EMBL" id="BAY85390.1"/>
    </source>
</evidence>
<dbReference type="NCBIfam" id="NF033591">
    <property type="entry name" value="transpos_IS4_2"/>
    <property type="match status" value="1"/>
</dbReference>
<evidence type="ECO:0000259" key="1">
    <source>
        <dbReference type="Pfam" id="PF01609"/>
    </source>
</evidence>
<dbReference type="Proteomes" id="UP000218418">
    <property type="component" value="Plasmid plasmid1"/>
</dbReference>
<dbReference type="InterPro" id="IPR002559">
    <property type="entry name" value="Transposase_11"/>
</dbReference>
<accession>A0A1Z4M2Q7</accession>
<proteinExistence type="predicted"/>
<sequence length="380" mass="44597">MLPISYQKHLKSQLNLAEYIFLKILLHLLQSIKKVNLEKLANALPLPIKFESRRKRLQRFLSLPNLKIEKIWFPIIEELLRTYFTSEKIVYIAIDRTNWCRINLFMVSIIWDKRAFPVYFTLLPKLGSSNVTEQKDIITKVMPLFKNYKVCVLGDREFCSVKLAKHLQDLGIYFCLRLKKNEFVEYQKEVWLELQELGLVPGVSFFLKGTKVTKTGGFLGFNVAGKWKRKINGIVPKEAWFILTNFDSLESAISAYKRRFDIEEMFRDFKKGGYNLEDTNVRGERFISLVLLIAIAYTGATIQGQQIKRKGVQSYVSRVKEYNRLERRHSSFYVGLYGFNWVNLKDDCIDLVVTLMRLNPSKRNYYKKGINAMKLIESTF</sequence>
<geneLocation type="plasmid" evidence="3">
    <name>plasmid1</name>
</geneLocation>
<dbReference type="EMBL" id="AP018227">
    <property type="protein sequence ID" value="BAY85390.1"/>
    <property type="molecule type" value="Genomic_DNA"/>
</dbReference>
<dbReference type="SUPFAM" id="SSF53098">
    <property type="entry name" value="Ribonuclease H-like"/>
    <property type="match status" value="1"/>
</dbReference>
<keyword evidence="4" id="KW-1185">Reference proteome</keyword>
<dbReference type="Proteomes" id="UP000218418">
    <property type="component" value="Chromosome"/>
</dbReference>
<dbReference type="GO" id="GO:0006313">
    <property type="term" value="P:DNA transposition"/>
    <property type="evidence" value="ECO:0007669"/>
    <property type="project" value="InterPro"/>
</dbReference>
<keyword evidence="3" id="KW-0614">Plasmid</keyword>
<evidence type="ECO:0000313" key="3">
    <source>
        <dbReference type="EMBL" id="BAY87691.1"/>
    </source>
</evidence>
<reference evidence="3 4" key="1">
    <citation type="submission" date="2017-06" db="EMBL/GenBank/DDBJ databases">
        <title>Genome sequencing of cyanobaciteial culture collection at National Institute for Environmental Studies (NIES).</title>
        <authorList>
            <person name="Hirose Y."/>
            <person name="Shimura Y."/>
            <person name="Fujisawa T."/>
            <person name="Nakamura Y."/>
            <person name="Kawachi M."/>
        </authorList>
    </citation>
    <scope>NUCLEOTIDE SEQUENCE [LARGE SCALE GENOMIC DNA]</scope>
    <source>
        <strain evidence="3 4">NIES-267</strain>
        <plasmid evidence="3">plasmid1</plasmid>
        <plasmid evidence="4">Plasmid1 dna</plasmid>
    </source>
</reference>
<geneLocation type="plasmid" evidence="4">
    <name>Plasmid1 dna</name>
</geneLocation>
<dbReference type="OrthoDB" id="468082at2"/>
<dbReference type="GO" id="GO:0004803">
    <property type="term" value="F:transposase activity"/>
    <property type="evidence" value="ECO:0007669"/>
    <property type="project" value="InterPro"/>
</dbReference>
<dbReference type="InterPro" id="IPR047658">
    <property type="entry name" value="IS4-like_transpos"/>
</dbReference>
<protein>
    <submittedName>
        <fullName evidence="3">Transposase</fullName>
    </submittedName>
</protein>
<name>A0A1Z4M2Q7_9CYAN</name>
<feature type="domain" description="Transposase IS4-like" evidence="1">
    <location>
        <begin position="144"/>
        <end position="297"/>
    </location>
</feature>
<organism evidence="3 4">
    <name type="scientific">Calothrix parasitica NIES-267</name>
    <dbReference type="NCBI Taxonomy" id="1973488"/>
    <lineage>
        <taxon>Bacteria</taxon>
        <taxon>Bacillati</taxon>
        <taxon>Cyanobacteriota</taxon>
        <taxon>Cyanophyceae</taxon>
        <taxon>Nostocales</taxon>
        <taxon>Calotrichaceae</taxon>
        <taxon>Calothrix</taxon>
    </lineage>
</organism>
<gene>
    <name evidence="2" type="ORF">NIES267_48900</name>
    <name evidence="3" type="ORF">NIES267_72150</name>
</gene>
<evidence type="ECO:0000313" key="4">
    <source>
        <dbReference type="Proteomes" id="UP000218418"/>
    </source>
</evidence>
<dbReference type="AlphaFoldDB" id="A0A1Z4M2Q7"/>
<dbReference type="Pfam" id="PF01609">
    <property type="entry name" value="DDE_Tnp_1"/>
    <property type="match status" value="1"/>
</dbReference>
<dbReference type="EMBL" id="AP018228">
    <property type="protein sequence ID" value="BAY87691.1"/>
    <property type="molecule type" value="Genomic_DNA"/>
</dbReference>
<dbReference type="GO" id="GO:0003677">
    <property type="term" value="F:DNA binding"/>
    <property type="evidence" value="ECO:0007669"/>
    <property type="project" value="InterPro"/>
</dbReference>
<dbReference type="InterPro" id="IPR012337">
    <property type="entry name" value="RNaseH-like_sf"/>
</dbReference>